<accession>A0A662DGW3</accession>
<dbReference type="Pfam" id="PF01177">
    <property type="entry name" value="Asp_Glu_race"/>
    <property type="match status" value="1"/>
</dbReference>
<dbReference type="InterPro" id="IPR001920">
    <property type="entry name" value="Asp/Glu_race"/>
</dbReference>
<dbReference type="Proteomes" id="UP000280417">
    <property type="component" value="Unassembled WGS sequence"/>
</dbReference>
<dbReference type="GO" id="GO:0047661">
    <property type="term" value="F:amino-acid racemase activity"/>
    <property type="evidence" value="ECO:0007669"/>
    <property type="project" value="InterPro"/>
</dbReference>
<name>A0A662DGW3_UNCAE</name>
<proteinExistence type="predicted"/>
<dbReference type="AlphaFoldDB" id="A0A662DGW3"/>
<dbReference type="InterPro" id="IPR015942">
    <property type="entry name" value="Asp/Glu/hydantoin_racemase"/>
</dbReference>
<reference evidence="1 2" key="1">
    <citation type="submission" date="2018-06" db="EMBL/GenBank/DDBJ databases">
        <title>Extensive metabolic versatility and redundancy in microbially diverse, dynamic hydrothermal sediments.</title>
        <authorList>
            <person name="Dombrowski N."/>
            <person name="Teske A."/>
            <person name="Baker B.J."/>
        </authorList>
    </citation>
    <scope>NUCLEOTIDE SEQUENCE [LARGE SCALE GENOMIC DNA]</scope>
    <source>
        <strain evidence="1">B3_G15</strain>
    </source>
</reference>
<gene>
    <name evidence="1" type="ORF">DRJ04_04145</name>
</gene>
<dbReference type="Gene3D" id="3.40.50.1860">
    <property type="match status" value="2"/>
</dbReference>
<sequence length="243" mass="26995">MPKIVKGGRNLYGQAIGIIMLETKFPRIPGDMGNATTWDFPVAYRIVKGASPTRVVREGDPKLLKPFIEAAQDLEKMGVRAITTNCGFLAMFQKEMADAVNVPVFTSSLIQVPLVYRMLKSDQKVGIITVSSRSLTEKHLSAVGADGIPMVIMGTEDGEEFTKVMLEDKLIYDIEKAKSDLITVAERLVTQHPEIGAIVLECTNMPPFAKFIQDKTGLPVFDIYTLTNMVYHTIVRKEFTGYM</sequence>
<dbReference type="EMBL" id="QMQA01000090">
    <property type="protein sequence ID" value="RLE13533.1"/>
    <property type="molecule type" value="Genomic_DNA"/>
</dbReference>
<comment type="caution">
    <text evidence="1">The sequence shown here is derived from an EMBL/GenBank/DDBJ whole genome shotgun (WGS) entry which is preliminary data.</text>
</comment>
<organism evidence="1 2">
    <name type="scientific">Aerophobetes bacterium</name>
    <dbReference type="NCBI Taxonomy" id="2030807"/>
    <lineage>
        <taxon>Bacteria</taxon>
        <taxon>Candidatus Aerophobota</taxon>
    </lineage>
</organism>
<evidence type="ECO:0000313" key="2">
    <source>
        <dbReference type="Proteomes" id="UP000280417"/>
    </source>
</evidence>
<protein>
    <submittedName>
        <fullName evidence="1">Aspartate/glutamate racemase family protein</fullName>
    </submittedName>
</protein>
<dbReference type="NCBIfam" id="NF005679">
    <property type="entry name" value="PRK07475.1"/>
    <property type="match status" value="1"/>
</dbReference>
<evidence type="ECO:0000313" key="1">
    <source>
        <dbReference type="EMBL" id="RLE13533.1"/>
    </source>
</evidence>